<organism evidence="3 4">
    <name type="scientific">Podospora pseudoanserina</name>
    <dbReference type="NCBI Taxonomy" id="2609844"/>
    <lineage>
        <taxon>Eukaryota</taxon>
        <taxon>Fungi</taxon>
        <taxon>Dikarya</taxon>
        <taxon>Ascomycota</taxon>
        <taxon>Pezizomycotina</taxon>
        <taxon>Sordariomycetes</taxon>
        <taxon>Sordariomycetidae</taxon>
        <taxon>Sordariales</taxon>
        <taxon>Podosporaceae</taxon>
        <taxon>Podospora</taxon>
    </lineage>
</organism>
<keyword evidence="4" id="KW-1185">Reference proteome</keyword>
<protein>
    <submittedName>
        <fullName evidence="3">Uncharacterized protein</fullName>
    </submittedName>
</protein>
<dbReference type="RefSeq" id="XP_062801748.1">
    <property type="nucleotide sequence ID" value="XM_062945721.1"/>
</dbReference>
<feature type="region of interest" description="Disordered" evidence="1">
    <location>
        <begin position="21"/>
        <end position="41"/>
    </location>
</feature>
<comment type="caution">
    <text evidence="3">The sequence shown here is derived from an EMBL/GenBank/DDBJ whole genome shotgun (WGS) entry which is preliminary data.</text>
</comment>
<evidence type="ECO:0000256" key="1">
    <source>
        <dbReference type="SAM" id="MobiDB-lite"/>
    </source>
</evidence>
<proteinExistence type="predicted"/>
<feature type="chain" id="PRO_5045986624" evidence="2">
    <location>
        <begin position="20"/>
        <end position="119"/>
    </location>
</feature>
<reference evidence="3 4" key="1">
    <citation type="journal article" date="2023" name="bioRxiv">
        <title>High-quality genome assemblies of four members of thePodospora anserinaspecies complex.</title>
        <authorList>
            <person name="Ament-Velasquez S.L."/>
            <person name="Vogan A.A."/>
            <person name="Wallerman O."/>
            <person name="Hartmann F."/>
            <person name="Gautier V."/>
            <person name="Silar P."/>
            <person name="Giraud T."/>
            <person name="Johannesson H."/>
        </authorList>
    </citation>
    <scope>NUCLEOTIDE SEQUENCE [LARGE SCALE GENOMIC DNA]</scope>
    <source>
        <strain evidence="3 4">CBS 124.78</strain>
    </source>
</reference>
<accession>A0ABR0IEH2</accession>
<evidence type="ECO:0000313" key="3">
    <source>
        <dbReference type="EMBL" id="KAK4678278.1"/>
    </source>
</evidence>
<sequence>MKFLASPLIVASALTSIFASPSLLPKPPSRPRSPKPAMSPELLPPMASSRLVAVRSSPPIVGPGAHHHRHDRLNFYDEFNPLGDASRYGSSYTPTTACAHLVSVRIRKFYNKNLYLWTE</sequence>
<evidence type="ECO:0000256" key="2">
    <source>
        <dbReference type="SAM" id="SignalP"/>
    </source>
</evidence>
<dbReference type="Proteomes" id="UP001323617">
    <property type="component" value="Unassembled WGS sequence"/>
</dbReference>
<dbReference type="EMBL" id="JAFFHC010000003">
    <property type="protein sequence ID" value="KAK4678278.1"/>
    <property type="molecule type" value="Genomic_DNA"/>
</dbReference>
<gene>
    <name evidence="3" type="ORF">QC764_306157</name>
</gene>
<keyword evidence="2" id="KW-0732">Signal</keyword>
<name>A0ABR0IEH2_9PEZI</name>
<feature type="signal peptide" evidence="2">
    <location>
        <begin position="1"/>
        <end position="19"/>
    </location>
</feature>
<dbReference type="GeneID" id="87966586"/>
<evidence type="ECO:0000313" key="4">
    <source>
        <dbReference type="Proteomes" id="UP001323617"/>
    </source>
</evidence>